<proteinExistence type="predicted"/>
<keyword evidence="2" id="KW-1185">Reference proteome</keyword>
<sequence length="119" mass="13712">MGKSDERLLQSTTEYLEWFKMQAAPVQEAVRAYVKLLLEKGPALGRPYVDTLKGSKYANLKELRIQAQGRKYRIVFIFTGDRVCLLLTGAVKGGSKNKRFYQNLITQAENLYEKYLESR</sequence>
<reference evidence="2" key="1">
    <citation type="journal article" date="2013" name="Stand. Genomic Sci.">
        <title>Complete genome sequence of the halophilic bacterium Spirochaeta africana type strain (Z-7692(T)) from the alkaline Lake Magadi in the East African Rift.</title>
        <authorList>
            <person name="Liolos K."/>
            <person name="Abt B."/>
            <person name="Scheuner C."/>
            <person name="Teshima H."/>
            <person name="Held B."/>
            <person name="Lapidus A."/>
            <person name="Nolan M."/>
            <person name="Lucas S."/>
            <person name="Deshpande S."/>
            <person name="Cheng J.F."/>
            <person name="Tapia R."/>
            <person name="Goodwin L.A."/>
            <person name="Pitluck S."/>
            <person name="Pagani I."/>
            <person name="Ivanova N."/>
            <person name="Mavromatis K."/>
            <person name="Mikhailova N."/>
            <person name="Huntemann M."/>
            <person name="Pati A."/>
            <person name="Chen A."/>
            <person name="Palaniappan K."/>
            <person name="Land M."/>
            <person name="Rohde M."/>
            <person name="Tindall B.J."/>
            <person name="Detter J.C."/>
            <person name="Goker M."/>
            <person name="Bristow J."/>
            <person name="Eisen J.A."/>
            <person name="Markowitz V."/>
            <person name="Hugenholtz P."/>
            <person name="Woyke T."/>
            <person name="Klenk H.P."/>
            <person name="Kyrpides N.C."/>
        </authorList>
    </citation>
    <scope>NUCLEOTIDE SEQUENCE</scope>
    <source>
        <strain evidence="2">ATCC 700263 / DSM 8902 / Z-7692</strain>
    </source>
</reference>
<dbReference type="KEGG" id="sfc:Spiaf_2278"/>
<dbReference type="Pfam" id="PF05973">
    <property type="entry name" value="Gp49"/>
    <property type="match status" value="1"/>
</dbReference>
<dbReference type="HOGENOM" id="CLU_107454_1_1_12"/>
<dbReference type="AlphaFoldDB" id="H9ULB9"/>
<dbReference type="EMBL" id="CP003282">
    <property type="protein sequence ID" value="AFG38312.1"/>
    <property type="molecule type" value="Genomic_DNA"/>
</dbReference>
<evidence type="ECO:0000313" key="1">
    <source>
        <dbReference type="EMBL" id="AFG38312.1"/>
    </source>
</evidence>
<evidence type="ECO:0000313" key="2">
    <source>
        <dbReference type="Proteomes" id="UP000007383"/>
    </source>
</evidence>
<dbReference type="Proteomes" id="UP000007383">
    <property type="component" value="Chromosome"/>
</dbReference>
<dbReference type="RefSeq" id="WP_014456294.1">
    <property type="nucleotide sequence ID" value="NC_017098.1"/>
</dbReference>
<dbReference type="eggNOG" id="COG4683">
    <property type="taxonomic scope" value="Bacteria"/>
</dbReference>
<dbReference type="OrthoDB" id="330810at2"/>
<gene>
    <name evidence="1" type="ordered locus">Spiaf_2278</name>
</gene>
<name>H9ULB9_SPIAZ</name>
<dbReference type="InterPro" id="IPR009241">
    <property type="entry name" value="HigB-like"/>
</dbReference>
<organism evidence="1 2">
    <name type="scientific">Spirochaeta africana (strain ATCC 700263 / DSM 8902 / Z-7692)</name>
    <dbReference type="NCBI Taxonomy" id="889378"/>
    <lineage>
        <taxon>Bacteria</taxon>
        <taxon>Pseudomonadati</taxon>
        <taxon>Spirochaetota</taxon>
        <taxon>Spirochaetia</taxon>
        <taxon>Spirochaetales</taxon>
        <taxon>Spirochaetaceae</taxon>
        <taxon>Spirochaeta</taxon>
    </lineage>
</organism>
<protein>
    <recommendedName>
        <fullName evidence="3">Addiction module toxin RelE</fullName>
    </recommendedName>
</protein>
<accession>H9ULB9</accession>
<evidence type="ECO:0008006" key="3">
    <source>
        <dbReference type="Google" id="ProtNLM"/>
    </source>
</evidence>